<dbReference type="GO" id="GO:0004386">
    <property type="term" value="F:helicase activity"/>
    <property type="evidence" value="ECO:0007669"/>
    <property type="project" value="InterPro"/>
</dbReference>
<name>A0A164RTX8_9CRUS</name>
<feature type="domain" description="ZNFX1" evidence="3">
    <location>
        <begin position="109"/>
        <end position="219"/>
    </location>
</feature>
<feature type="domain" description="DNA2/NAM7 helicase-like C-terminal" evidence="2">
    <location>
        <begin position="601"/>
        <end position="788"/>
    </location>
</feature>
<sequence length="1145" mass="130313">MSGKKVDPSQPLNNGKFTNYVPSNKPITIPPAADFRLMHLMPLINDLLSNADATTDELLKPNCTKKPYLNVDTYLETHLRLLWADFIQPLRETIGKFCKGNQQVPPDKPNQQIHFYRNVSFVENSFLSSHSVPDRPDTWRRYNVRFDSMPGFDWEKSKRLIHGTLICLWNAPSRIIILATVSNSDPEELEKGSLIISIHNPSQIGDDFIRKSYTMLECEVFYEPYRVVMEAYQHLDEASFPFKEHILGWTKDPGVPGYLINPSSTKRAARCDYQITKKDGTCVIIRNVLNIVTWPSPVELGVNPIQRVALHAALTRRLALIQGPPGTGKTFIGRKIIATLLDNKHMWHDDGNYVVDNARLVAKFERTKMDKFWERYGEVWRDKRCPIVVICLTNQALDQFLEGVLKSTKKLIRIGNQSQSPLLEGYKMSVLKETITQDYKKYTDSAFLYHKYRMNGLRKCIQDTVDEIRSVAKKLSNLKKLNTAQQQNLASESPNWQKLQQLEQTYRGQILEFNAIRAESEEALCRSVDVIGLTTTGAARRRDLLARLQPKIVLVEEAAQVLEPHIIASLTPSCQHLIMIGDHLQLRPQCNVHKLAIKFHMDVSLFERLVMNHVPSVMLAVQHRMRPEVARLIVPSVYKNLENHESVLKHPAVPSMTRNVFFLDHDRPEAREEGGSSYYNSHEAAMTLRLAHFLCEQGIQQEKITVLVTYAAQLRSLQAHRKAQYKLRSIDRIHITTVDNYQGEENDIIILSLVRNNANKSVGFLRTPNRVCVALSRARHGLYILGNIRLLAGSGSKLWLHVQKVMINNGELSNELTLRCDRHSQQTVKVKCPEHFPICGIVCKLKCGALLDCGHPCQLPCRNQCQHSVALCQYAEESLLPCGHSIKIPCNINNNNRLPNDEAAGMTSHECVADGCRSITKINLQVEVKKLLVKYSSDEGLLKAADSLLKGKSIEEQWKIYQRMYYLCLSAAFRRDLENSYCFKTEDHKSGNVKLHKAWADDLRAGYQAVQDKSMEMQSLAAAQGGWSIQYLTDALFQWRRLDLLRQCLTMLSVEPQSSIGNGCQILLEEAKILLQKEELDKTKWTTSQENEAYALLKPVAAMMRFDLTPPSSGILIGPHFIQTRDQKQLPADLDCIASLQRLSL</sequence>
<dbReference type="InterPro" id="IPR027417">
    <property type="entry name" value="P-loop_NTPase"/>
</dbReference>
<dbReference type="SUPFAM" id="SSF52540">
    <property type="entry name" value="P-loop containing nucleoside triphosphate hydrolases"/>
    <property type="match status" value="1"/>
</dbReference>
<dbReference type="FunFam" id="3.40.50.300:FF:001366">
    <property type="entry name" value="ATP binding protein, putative"/>
    <property type="match status" value="1"/>
</dbReference>
<keyword evidence="5" id="KW-1185">Reference proteome</keyword>
<proteinExistence type="predicted"/>
<dbReference type="Pfam" id="PF13086">
    <property type="entry name" value="AAA_11"/>
    <property type="match status" value="1"/>
</dbReference>
<dbReference type="EMBL" id="LRGB01002140">
    <property type="protein sequence ID" value="KZS08939.1"/>
    <property type="molecule type" value="Genomic_DNA"/>
</dbReference>
<protein>
    <recommendedName>
        <fullName evidence="6">NFX1-type zinc finger-containing protein</fullName>
    </recommendedName>
</protein>
<dbReference type="InterPro" id="IPR041677">
    <property type="entry name" value="DNA2/NAM7_AAA_11"/>
</dbReference>
<accession>A0A164RTX8</accession>
<dbReference type="PANTHER" id="PTHR10887:SF341">
    <property type="entry name" value="NFX1-TYPE ZINC FINGER-CONTAINING PROTEIN 1"/>
    <property type="match status" value="1"/>
</dbReference>
<feature type="domain" description="DNA2/NAM7 helicase helicase" evidence="1">
    <location>
        <begin position="302"/>
        <end position="588"/>
    </location>
</feature>
<dbReference type="InterPro" id="IPR041679">
    <property type="entry name" value="DNA2/NAM7-like_C"/>
</dbReference>
<comment type="caution">
    <text evidence="4">The sequence shown here is derived from an EMBL/GenBank/DDBJ whole genome shotgun (WGS) entry which is preliminary data.</text>
</comment>
<dbReference type="InterPro" id="IPR045055">
    <property type="entry name" value="DNA2/NAM7-like"/>
</dbReference>
<dbReference type="InterPro" id="IPR057373">
    <property type="entry name" value="ZNFX1"/>
</dbReference>
<dbReference type="CDD" id="cd17936">
    <property type="entry name" value="EEXXEc_NFX1"/>
    <property type="match status" value="1"/>
</dbReference>
<reference evidence="4 5" key="1">
    <citation type="submission" date="2016-03" db="EMBL/GenBank/DDBJ databases">
        <title>EvidentialGene: Evidence-directed Construction of Genes on Genomes.</title>
        <authorList>
            <person name="Gilbert D.G."/>
            <person name="Choi J.-H."/>
            <person name="Mockaitis K."/>
            <person name="Colbourne J."/>
            <person name="Pfrender M."/>
        </authorList>
    </citation>
    <scope>NUCLEOTIDE SEQUENCE [LARGE SCALE GENOMIC DNA]</scope>
    <source>
        <strain evidence="4 5">Xinb3</strain>
        <tissue evidence="4">Complete organism</tissue>
    </source>
</reference>
<dbReference type="Proteomes" id="UP000076858">
    <property type="component" value="Unassembled WGS sequence"/>
</dbReference>
<evidence type="ECO:0000259" key="1">
    <source>
        <dbReference type="Pfam" id="PF13086"/>
    </source>
</evidence>
<dbReference type="OrthoDB" id="2423195at2759"/>
<dbReference type="InterPro" id="IPR047187">
    <property type="entry name" value="SF1_C_Upf1"/>
</dbReference>
<evidence type="ECO:0000259" key="2">
    <source>
        <dbReference type="Pfam" id="PF13087"/>
    </source>
</evidence>
<dbReference type="GO" id="GO:0031380">
    <property type="term" value="C:nuclear RNA-directed RNA polymerase complex"/>
    <property type="evidence" value="ECO:0007669"/>
    <property type="project" value="TreeGrafter"/>
</dbReference>
<evidence type="ECO:0008006" key="6">
    <source>
        <dbReference type="Google" id="ProtNLM"/>
    </source>
</evidence>
<dbReference type="AlphaFoldDB" id="A0A164RTX8"/>
<organism evidence="4 5">
    <name type="scientific">Daphnia magna</name>
    <dbReference type="NCBI Taxonomy" id="35525"/>
    <lineage>
        <taxon>Eukaryota</taxon>
        <taxon>Metazoa</taxon>
        <taxon>Ecdysozoa</taxon>
        <taxon>Arthropoda</taxon>
        <taxon>Crustacea</taxon>
        <taxon>Branchiopoda</taxon>
        <taxon>Diplostraca</taxon>
        <taxon>Cladocera</taxon>
        <taxon>Anomopoda</taxon>
        <taxon>Daphniidae</taxon>
        <taxon>Daphnia</taxon>
    </lineage>
</organism>
<dbReference type="Pfam" id="PF25396">
    <property type="entry name" value="ZNFX1"/>
    <property type="match status" value="1"/>
</dbReference>
<dbReference type="PANTHER" id="PTHR10887">
    <property type="entry name" value="DNA2/NAM7 HELICASE FAMILY"/>
    <property type="match status" value="1"/>
</dbReference>
<gene>
    <name evidence="4" type="ORF">APZ42_026928</name>
</gene>
<evidence type="ECO:0000313" key="5">
    <source>
        <dbReference type="Proteomes" id="UP000076858"/>
    </source>
</evidence>
<evidence type="ECO:0000313" key="4">
    <source>
        <dbReference type="EMBL" id="KZS08939.1"/>
    </source>
</evidence>
<dbReference type="GO" id="GO:0031048">
    <property type="term" value="P:regulatory ncRNA-mediated heterochromatin formation"/>
    <property type="evidence" value="ECO:0007669"/>
    <property type="project" value="TreeGrafter"/>
</dbReference>
<evidence type="ECO:0000259" key="3">
    <source>
        <dbReference type="Pfam" id="PF25396"/>
    </source>
</evidence>
<dbReference type="CDD" id="cd18808">
    <property type="entry name" value="SF1_C_Upf1"/>
    <property type="match status" value="1"/>
</dbReference>
<dbReference type="Pfam" id="PF13087">
    <property type="entry name" value="AAA_12"/>
    <property type="match status" value="1"/>
</dbReference>
<dbReference type="Gene3D" id="3.40.50.300">
    <property type="entry name" value="P-loop containing nucleotide triphosphate hydrolases"/>
    <property type="match status" value="2"/>
</dbReference>